<name>V5EQ81_PHOLE</name>
<evidence type="ECO:0000313" key="1">
    <source>
        <dbReference type="EMBL" id="GAD31961.1"/>
    </source>
</evidence>
<dbReference type="EMBL" id="DF196821">
    <property type="protein sequence ID" value="GAD31961.1"/>
    <property type="molecule type" value="Genomic_DNA"/>
</dbReference>
<proteinExistence type="predicted"/>
<dbReference type="HOGENOM" id="CLU_3331344_0_0_6"/>
<dbReference type="AlphaFoldDB" id="V5EQ81"/>
<evidence type="ECO:0000313" key="2">
    <source>
        <dbReference type="Proteomes" id="UP000030675"/>
    </source>
</evidence>
<accession>V5EQ81</accession>
<reference evidence="2" key="1">
    <citation type="submission" date="2012-12" db="EMBL/GenBank/DDBJ databases">
        <title>Genome Sequence of Photobacterium leiognathi lrivu.4.1.</title>
        <authorList>
            <person name="Urbanczyk H."/>
            <person name="Ogura Y."/>
            <person name="Hayashi T."/>
            <person name="Dunlap P.V."/>
        </authorList>
    </citation>
    <scope>NUCLEOTIDE SEQUENCE [LARGE SCALE GENOMIC DNA]</scope>
    <source>
        <strain evidence="2">lrivu.4.1</strain>
    </source>
</reference>
<dbReference type="Proteomes" id="UP000030675">
    <property type="component" value="Unassembled WGS sequence"/>
</dbReference>
<protein>
    <submittedName>
        <fullName evidence="1">Uncharacterized protein</fullName>
    </submittedName>
</protein>
<gene>
    <name evidence="1" type="ORF">PLEI_3627</name>
</gene>
<sequence>MSRYKRYIQYLNNKHSIKKAEQYNSSAFFVITYLTKLA</sequence>
<organism evidence="1 2">
    <name type="scientific">Photobacterium leiognathi lrivu.4.1</name>
    <dbReference type="NCBI Taxonomy" id="1248232"/>
    <lineage>
        <taxon>Bacteria</taxon>
        <taxon>Pseudomonadati</taxon>
        <taxon>Pseudomonadota</taxon>
        <taxon>Gammaproteobacteria</taxon>
        <taxon>Vibrionales</taxon>
        <taxon>Vibrionaceae</taxon>
        <taxon>Photobacterium</taxon>
    </lineage>
</organism>